<dbReference type="GO" id="GO:0005829">
    <property type="term" value="C:cytosol"/>
    <property type="evidence" value="ECO:0007669"/>
    <property type="project" value="TreeGrafter"/>
</dbReference>
<reference evidence="9" key="1">
    <citation type="journal article" date="2017" name="J. Phycol.">
        <title>Analysis of chloroplast genomes and a supermatrix inform reclassification of the Rhodomelaceae (Rhodophyta).</title>
        <authorList>
            <person name="Diaz-Tapia P."/>
            <person name="Maggs C.A."/>
            <person name="West J.A."/>
            <person name="Verbruggen H."/>
        </authorList>
    </citation>
    <scope>NUCLEOTIDE SEQUENCE</scope>
    <source>
        <strain evidence="9">PD852</strain>
    </source>
</reference>
<dbReference type="SUPFAM" id="SSF50447">
    <property type="entry name" value="Translation proteins"/>
    <property type="match status" value="2"/>
</dbReference>
<gene>
    <name evidence="9" type="primary">infB</name>
</gene>
<evidence type="ECO:0000256" key="1">
    <source>
        <dbReference type="ARBA" id="ARBA00007733"/>
    </source>
</evidence>
<organism evidence="9">
    <name type="scientific">Herposiphonia versicolor</name>
    <dbReference type="NCBI Taxonomy" id="2007163"/>
    <lineage>
        <taxon>Eukaryota</taxon>
        <taxon>Rhodophyta</taxon>
        <taxon>Florideophyceae</taxon>
        <taxon>Rhodymeniophycidae</taxon>
        <taxon>Ceramiales</taxon>
        <taxon>Rhodomelaceae</taxon>
        <taxon>Herposiphonieae</taxon>
        <taxon>Herposiphonia</taxon>
    </lineage>
</organism>
<dbReference type="CDD" id="cd03692">
    <property type="entry name" value="mtIF2_IVc"/>
    <property type="match status" value="1"/>
</dbReference>
<dbReference type="InterPro" id="IPR000178">
    <property type="entry name" value="TF_IF2_bacterial-like"/>
</dbReference>
<dbReference type="PANTHER" id="PTHR43381:SF5">
    <property type="entry name" value="TR-TYPE G DOMAIN-CONTAINING PROTEIN"/>
    <property type="match status" value="1"/>
</dbReference>
<dbReference type="InterPro" id="IPR036925">
    <property type="entry name" value="TIF_IF2_dom3_sf"/>
</dbReference>
<dbReference type="Gene3D" id="2.40.30.10">
    <property type="entry name" value="Translation factors"/>
    <property type="match status" value="2"/>
</dbReference>
<dbReference type="GO" id="GO:0003743">
    <property type="term" value="F:translation initiation factor activity"/>
    <property type="evidence" value="ECO:0007669"/>
    <property type="project" value="UniProtKB-KW"/>
</dbReference>
<dbReference type="InterPro" id="IPR023115">
    <property type="entry name" value="TIF_IF2_dom3"/>
</dbReference>
<evidence type="ECO:0000256" key="3">
    <source>
        <dbReference type="ARBA" id="ARBA00022741"/>
    </source>
</evidence>
<dbReference type="PANTHER" id="PTHR43381">
    <property type="entry name" value="TRANSLATION INITIATION FACTOR IF-2-RELATED"/>
    <property type="match status" value="1"/>
</dbReference>
<dbReference type="Pfam" id="PF00009">
    <property type="entry name" value="GTP_EFTU"/>
    <property type="match status" value="1"/>
</dbReference>
<keyword evidence="2 9" id="KW-0396">Initiation factor</keyword>
<geneLocation type="chloroplast" evidence="9"/>
<dbReference type="InterPro" id="IPR027417">
    <property type="entry name" value="P-loop_NTPase"/>
</dbReference>
<dbReference type="InterPro" id="IPR015760">
    <property type="entry name" value="TIF_IF2"/>
</dbReference>
<protein>
    <recommendedName>
        <fullName evidence="7">Translation initiation factor IF-2, chloroplastic</fullName>
    </recommendedName>
</protein>
<dbReference type="SUPFAM" id="SSF52156">
    <property type="entry name" value="Initiation factor IF2/eIF5b, domain 3"/>
    <property type="match status" value="1"/>
</dbReference>
<keyword evidence="5" id="KW-0342">GTP-binding</keyword>
<dbReference type="GeneID" id="33357881"/>
<evidence type="ECO:0000259" key="8">
    <source>
        <dbReference type="PROSITE" id="PS51722"/>
    </source>
</evidence>
<dbReference type="InterPro" id="IPR009000">
    <property type="entry name" value="Transl_B-barrel_sf"/>
</dbReference>
<dbReference type="NCBIfam" id="TIGR00231">
    <property type="entry name" value="small_GTP"/>
    <property type="match status" value="1"/>
</dbReference>
<dbReference type="AlphaFoldDB" id="A0A1Z1MG94"/>
<dbReference type="InterPro" id="IPR053905">
    <property type="entry name" value="EF-G-like_DII"/>
</dbReference>
<evidence type="ECO:0000256" key="2">
    <source>
        <dbReference type="ARBA" id="ARBA00022540"/>
    </source>
</evidence>
<dbReference type="NCBIfam" id="TIGR00487">
    <property type="entry name" value="IF-2"/>
    <property type="match status" value="1"/>
</dbReference>
<dbReference type="FunFam" id="3.40.50.300:FF:000019">
    <property type="entry name" value="Translation initiation factor IF-2"/>
    <property type="match status" value="1"/>
</dbReference>
<dbReference type="FunFam" id="3.40.50.10050:FF:000001">
    <property type="entry name" value="Translation initiation factor IF-2"/>
    <property type="match status" value="1"/>
</dbReference>
<evidence type="ECO:0000256" key="5">
    <source>
        <dbReference type="ARBA" id="ARBA00023134"/>
    </source>
</evidence>
<keyword evidence="9" id="KW-0934">Plastid</keyword>
<dbReference type="InterPro" id="IPR005225">
    <property type="entry name" value="Small_GTP-bd"/>
</dbReference>
<evidence type="ECO:0000256" key="7">
    <source>
        <dbReference type="ARBA" id="ARBA00044105"/>
    </source>
</evidence>
<dbReference type="PRINTS" id="PR00315">
    <property type="entry name" value="ELONGATNFCT"/>
</dbReference>
<evidence type="ECO:0000256" key="6">
    <source>
        <dbReference type="ARBA" id="ARBA00025162"/>
    </source>
</evidence>
<dbReference type="Gene3D" id="3.40.50.10050">
    <property type="entry name" value="Translation initiation factor IF- 2, domain 3"/>
    <property type="match status" value="1"/>
</dbReference>
<dbReference type="CDD" id="cd01887">
    <property type="entry name" value="IF2_eIF5B"/>
    <property type="match status" value="1"/>
</dbReference>
<keyword evidence="4" id="KW-0648">Protein biosynthesis</keyword>
<proteinExistence type="inferred from homology"/>
<dbReference type="EMBL" id="MF101434">
    <property type="protein sequence ID" value="ARW64774.1"/>
    <property type="molecule type" value="Genomic_DNA"/>
</dbReference>
<name>A0A1Z1MG94_9FLOR</name>
<comment type="similarity">
    <text evidence="1">Belongs to the TRAFAC class translation factor GTPase superfamily. Classic translation factor GTPase family. IF-2 subfamily.</text>
</comment>
<dbReference type="InterPro" id="IPR000795">
    <property type="entry name" value="T_Tr_GTP-bd_dom"/>
</dbReference>
<dbReference type="GO" id="GO:0005525">
    <property type="term" value="F:GTP binding"/>
    <property type="evidence" value="ECO:0007669"/>
    <property type="project" value="UniProtKB-KW"/>
</dbReference>
<keyword evidence="9" id="KW-0150">Chloroplast</keyword>
<sequence>MLNFFYKDEKFLRFQVFNFVNVFISSLYYNDSLILKFPKLINFFNKRFSSSLTTLSVNEIVNEDINSINTSSHKFDKKQRSNIYGQNFKKSKNKLSKHKIKNSVQIENVNLFDNTSDDLFTQDLLNRSSNKPRKVGHKNKKQYKDKIEILDNKNLSKNSNQYQEIISELKSDNLEKIISLTKNLTIQELSRKMNIPEAEIITYLFLNKGISATINELLDLSTIRNIAENYNYTIVEIASDDNLLKYQSKQLNNSSNNIIRSPIVTILGHVDHGKTTLLDAILKTNLVTKEQGGITQSISGYEVNWSNALHSHSLIFLDTPGHESFQKMRLRGAKVTDIILLVIAIDDGIKPQTIEVIDYIKQLSLSSIVVITKSDKLSNNLEKIKQDLASYDLLCEELGGNIPMIEVSAISGHNIDILLSKICLLADKKNFLADPSVLATGTILEAYLDKKQGPIANIVVQNGTLHIGDIVAAEYIYGRVKSITNNSGVKIKLAGPSSLVKVLAFNNVPEAGSTFSIYASEKDAKAYCVKYSGLNKVDNKLKSLDTRITLDQLSDSKQLKIILKTNSQGTLEAILNLLGNISQSKVQINIVFANCGDVSNNDIELAIATSAIIVAFDVNIPNQIKRLLKQHKIIFTIFNIIYDLLNYVETLMLDLIEPEYDEVLVGQAVVKTVFNMHKGYVAGCIVTDGKLNIKSYIHVYRNKLIVYQGFISSLKQMKSDVNEVSAPNECGLMADFDLWKNNDIIKAHDLISQEKTL</sequence>
<dbReference type="Gene3D" id="3.40.50.300">
    <property type="entry name" value="P-loop containing nucleotide triphosphate hydrolases"/>
    <property type="match status" value="1"/>
</dbReference>
<dbReference type="PROSITE" id="PS51722">
    <property type="entry name" value="G_TR_2"/>
    <property type="match status" value="1"/>
</dbReference>
<dbReference type="SUPFAM" id="SSF52540">
    <property type="entry name" value="P-loop containing nucleoside triphosphate hydrolases"/>
    <property type="match status" value="1"/>
</dbReference>
<dbReference type="InterPro" id="IPR006847">
    <property type="entry name" value="IF2_N"/>
</dbReference>
<comment type="function">
    <text evidence="6">One of the essential components for the initiation of protein synthesis. Protects formylmethionyl-tRNA from spontaneous hydrolysis and promotes its binding to the 30S ribosomal subunits. Also involved in the hydrolysis of GTP during the formation of the 70S ribosomal complex.</text>
</comment>
<feature type="domain" description="Tr-type G" evidence="8">
    <location>
        <begin position="259"/>
        <end position="436"/>
    </location>
</feature>
<dbReference type="CDD" id="cd03702">
    <property type="entry name" value="IF2_mtIF2_II"/>
    <property type="match status" value="1"/>
</dbReference>
<evidence type="ECO:0000313" key="9">
    <source>
        <dbReference type="EMBL" id="ARW64774.1"/>
    </source>
</evidence>
<accession>A0A1Z1MG94</accession>
<dbReference type="FunFam" id="2.40.30.10:FF:000008">
    <property type="entry name" value="Translation initiation factor IF-2"/>
    <property type="match status" value="1"/>
</dbReference>
<dbReference type="Pfam" id="PF11987">
    <property type="entry name" value="IF-2"/>
    <property type="match status" value="1"/>
</dbReference>
<dbReference type="GO" id="GO:0003924">
    <property type="term" value="F:GTPase activity"/>
    <property type="evidence" value="ECO:0007669"/>
    <property type="project" value="InterPro"/>
</dbReference>
<dbReference type="Pfam" id="PF22042">
    <property type="entry name" value="EF-G_D2"/>
    <property type="match status" value="1"/>
</dbReference>
<dbReference type="RefSeq" id="YP_009395794.1">
    <property type="nucleotide sequence ID" value="NC_035279.1"/>
</dbReference>
<dbReference type="InterPro" id="IPR044145">
    <property type="entry name" value="IF2_II"/>
</dbReference>
<dbReference type="Pfam" id="PF04760">
    <property type="entry name" value="IF2_N"/>
    <property type="match status" value="1"/>
</dbReference>
<keyword evidence="3" id="KW-0547">Nucleotide-binding</keyword>
<evidence type="ECO:0000256" key="4">
    <source>
        <dbReference type="ARBA" id="ARBA00022917"/>
    </source>
</evidence>